<dbReference type="SUPFAM" id="SSF48371">
    <property type="entry name" value="ARM repeat"/>
    <property type="match status" value="1"/>
</dbReference>
<dbReference type="Proteomes" id="UP000094455">
    <property type="component" value="Unassembled WGS sequence"/>
</dbReference>
<dbReference type="SMART" id="SM00543">
    <property type="entry name" value="MIF4G"/>
    <property type="match status" value="1"/>
</dbReference>
<dbReference type="GO" id="GO:0003723">
    <property type="term" value="F:RNA binding"/>
    <property type="evidence" value="ECO:0007669"/>
    <property type="project" value="InterPro"/>
</dbReference>
<reference evidence="6 7" key="1">
    <citation type="journal article" date="2016" name="Proc. Natl. Acad. Sci. U.S.A.">
        <title>Comparative genomics of biotechnologically important yeasts.</title>
        <authorList>
            <person name="Riley R."/>
            <person name="Haridas S."/>
            <person name="Wolfe K.H."/>
            <person name="Lopes M.R."/>
            <person name="Hittinger C.T."/>
            <person name="Goeker M."/>
            <person name="Salamov A.A."/>
            <person name="Wisecaver J.H."/>
            <person name="Long T.M."/>
            <person name="Calvey C.H."/>
            <person name="Aerts A.L."/>
            <person name="Barry K.W."/>
            <person name="Choi C."/>
            <person name="Clum A."/>
            <person name="Coughlan A.Y."/>
            <person name="Deshpande S."/>
            <person name="Douglass A.P."/>
            <person name="Hanson S.J."/>
            <person name="Klenk H.-P."/>
            <person name="LaButti K.M."/>
            <person name="Lapidus A."/>
            <person name="Lindquist E.A."/>
            <person name="Lipzen A.M."/>
            <person name="Meier-Kolthoff J.P."/>
            <person name="Ohm R.A."/>
            <person name="Otillar R.P."/>
            <person name="Pangilinan J.L."/>
            <person name="Peng Y."/>
            <person name="Rokas A."/>
            <person name="Rosa C.A."/>
            <person name="Scheuner C."/>
            <person name="Sibirny A.A."/>
            <person name="Slot J.C."/>
            <person name="Stielow J.B."/>
            <person name="Sun H."/>
            <person name="Kurtzman C.P."/>
            <person name="Blackwell M."/>
            <person name="Grigoriev I.V."/>
            <person name="Jeffries T.W."/>
        </authorList>
    </citation>
    <scope>NUCLEOTIDE SEQUENCE [LARGE SCALE GENOMIC DNA]</scope>
    <source>
        <strain evidence="6 7">NRRL Y-2026</strain>
    </source>
</reference>
<keyword evidence="3" id="KW-0539">Nucleus</keyword>
<dbReference type="PROSITE" id="PS51366">
    <property type="entry name" value="MI"/>
    <property type="match status" value="1"/>
</dbReference>
<comment type="subcellular location">
    <subcellularLocation>
        <location evidence="1">Nucleus</location>
        <location evidence="1">Nucleolus</location>
    </subcellularLocation>
</comment>
<comment type="similarity">
    <text evidence="2">Belongs to the CWC22 family.</text>
</comment>
<keyword evidence="7" id="KW-1185">Reference proteome</keyword>
<sequence>MSRKRHTINIPGVMLDTIRDNTNYENDERFTKRRKVKGSVLNRKESRKQQRLEKKTNKVEKKNQHKEKFKANIKSQNNSKDRQSTAVTPKMNVKKVHIKESLADNKSSSRSTKSDGGEMKKKQKRVSFSDHDDIREIPAREEATKADIELDFEKWEQEFASDDEDSDEHSSLSADDSQDEAEENEAYNLIETLKQLKQVQRGEYSAENSENSDDSETEEQLDDEQKGVMEQLAKLKSKKANSSFKDIRIVAEDDLNDDSLSDKVLQEEEESEETSGDDTSNDGEGEGLDFEQIEIMKKLKSLKKGKPNKGRSEIKIVKEDDLDDDEISSEDIAEENEKDNEEENEEENEDEQREDEGLDDEQQSIMDQLAALKSKKGPLTSTKNAIRIVKEDDLSDDTEESEASYDYEMEQSSDEGLDEEQDQVMKQLAALKKNNKNTNSSQLKIVKEDELDDETVSSESDFDSGSRSGSDSETFDAPTTSNFKNDDSDVEFYAKKLGINPKKKLTRQDDDDLVGGLFEGLDFMDNYDVEDNQDDEEKSEKKEKKEKKKKNEKKDKKQESSRSSKPVLSEKQRKMLEKDDEEINYYAKKLGINPKKKLPKQGEEDIIGGLFDGINLDFSDEEDEEMDDSEIPSDSESVDEEDDKEELDDHARNYVPENGDDQVGSDDFDDDDELDDDDKALLKEMYGLESSGSDSDSEYDSNDSENDGPRVRENPYVAPVEPGSNEPPLPGSKYIPPALRKKMALGDNSEDSEQLKKLVRLVKGPFNKLSEPNISTVVSELNNLYNDNPRQFVNEAILKVVIQSVCIPTPMLESFLVLYSSAIVAIYKLQGVEFGAFIIQRVVEEFEKDIESESRAKQEIINITGLLGYLYTLNLVSSTLIYDIIKMKLIKNPTELKVDVLLKLIKSCGNKLRTDDSTALNSITLELSKSVKNSEKTGGKVSSRGRFLIDTITDLKNNRMKSSENENTTLMINRLKKQLGAIKNTRNLEPIKVNLDDIENIEERGKWWLVGSAWKGLDLKEGEAVEHEDSIANANEVLDDAEDDFLGEMEVNWLQLAKEYRMNTDIRRAIFISIMSAEDFMDAFMKLEKLNLKKTQKKEIPNILMHCASMESNYNPYYSFLAKKLSDDHAMRRSFQLNLWDFVKELDGDESSTTILADADDDQRLWKVLNMGRFFGFLIGEGSLSLNVLRVVNFLTASTDAKIFLEILLITMLDTVSKKSESTDASAKKSKDVAFTGKVMADRVAKCDEQPLLIKGLQYFLNNKIRNSELVKGKKQRLRVEWGVDTMSDMLAEMLKGKK</sequence>
<feature type="region of interest" description="Disordered" evidence="4">
    <location>
        <begin position="613"/>
        <end position="732"/>
    </location>
</feature>
<feature type="domain" description="MI" evidence="5">
    <location>
        <begin position="1065"/>
        <end position="1194"/>
    </location>
</feature>
<feature type="region of interest" description="Disordered" evidence="4">
    <location>
        <begin position="29"/>
        <end position="488"/>
    </location>
</feature>
<organism evidence="6 7">
    <name type="scientific">Pichia membranifaciens NRRL Y-2026</name>
    <dbReference type="NCBI Taxonomy" id="763406"/>
    <lineage>
        <taxon>Eukaryota</taxon>
        <taxon>Fungi</taxon>
        <taxon>Dikarya</taxon>
        <taxon>Ascomycota</taxon>
        <taxon>Saccharomycotina</taxon>
        <taxon>Pichiomycetes</taxon>
        <taxon>Pichiales</taxon>
        <taxon>Pichiaceae</taxon>
        <taxon>Pichia</taxon>
    </lineage>
</organism>
<dbReference type="Pfam" id="PF02847">
    <property type="entry name" value="MA3"/>
    <property type="match status" value="1"/>
</dbReference>
<dbReference type="EMBL" id="KV454002">
    <property type="protein sequence ID" value="ODQ47542.1"/>
    <property type="molecule type" value="Genomic_DNA"/>
</dbReference>
<dbReference type="PANTHER" id="PTHR18034:SF4">
    <property type="entry name" value="NUCLEOLAR MIF4G DOMAIN-CONTAINING PROTEIN 1"/>
    <property type="match status" value="1"/>
</dbReference>
<proteinExistence type="inferred from homology"/>
<dbReference type="Gene3D" id="1.25.40.180">
    <property type="match status" value="1"/>
</dbReference>
<feature type="compositionally biased region" description="Basic residues" evidence="4">
    <location>
        <begin position="298"/>
        <end position="309"/>
    </location>
</feature>
<feature type="compositionally biased region" description="Low complexity" evidence="4">
    <location>
        <begin position="426"/>
        <end position="444"/>
    </location>
</feature>
<feature type="compositionally biased region" description="Basic and acidic residues" evidence="4">
    <location>
        <begin position="127"/>
        <end position="157"/>
    </location>
</feature>
<feature type="compositionally biased region" description="Low complexity" evidence="4">
    <location>
        <begin position="463"/>
        <end position="472"/>
    </location>
</feature>
<feature type="compositionally biased region" description="Acidic residues" evidence="4">
    <location>
        <begin position="695"/>
        <end position="706"/>
    </location>
</feature>
<protein>
    <recommendedName>
        <fullName evidence="5">MI domain-containing protein</fullName>
    </recommendedName>
</protein>
<evidence type="ECO:0000256" key="4">
    <source>
        <dbReference type="SAM" id="MobiDB-lite"/>
    </source>
</evidence>
<feature type="compositionally biased region" description="Basic and acidic residues" evidence="4">
    <location>
        <begin position="552"/>
        <end position="577"/>
    </location>
</feature>
<feature type="compositionally biased region" description="Acidic residues" evidence="4">
    <location>
        <begin position="525"/>
        <end position="537"/>
    </location>
</feature>
<feature type="compositionally biased region" description="Acidic residues" evidence="4">
    <location>
        <begin position="267"/>
        <end position="292"/>
    </location>
</feature>
<dbReference type="PANTHER" id="PTHR18034">
    <property type="entry name" value="CELL CYCLE CONTROL PROTEIN CWF22-RELATED"/>
    <property type="match status" value="1"/>
</dbReference>
<dbReference type="OrthoDB" id="361797at2759"/>
<gene>
    <name evidence="6" type="ORF">PICMEDRAFT_15474</name>
</gene>
<dbReference type="GeneID" id="30177526"/>
<accession>A0A1E3NN63</accession>
<feature type="region of interest" description="Disordered" evidence="4">
    <location>
        <begin position="524"/>
        <end position="579"/>
    </location>
</feature>
<feature type="compositionally biased region" description="Acidic residues" evidence="4">
    <location>
        <begin position="210"/>
        <end position="222"/>
    </location>
</feature>
<feature type="compositionally biased region" description="Acidic residues" evidence="4">
    <location>
        <begin position="320"/>
        <end position="362"/>
    </location>
</feature>
<feature type="compositionally biased region" description="Acidic residues" evidence="4">
    <location>
        <begin position="618"/>
        <end position="646"/>
    </location>
</feature>
<evidence type="ECO:0000313" key="6">
    <source>
        <dbReference type="EMBL" id="ODQ47542.1"/>
    </source>
</evidence>
<dbReference type="InterPro" id="IPR050781">
    <property type="entry name" value="CWC22_splicing_factor"/>
</dbReference>
<dbReference type="InterPro" id="IPR016024">
    <property type="entry name" value="ARM-type_fold"/>
</dbReference>
<evidence type="ECO:0000256" key="3">
    <source>
        <dbReference type="ARBA" id="ARBA00023242"/>
    </source>
</evidence>
<evidence type="ECO:0000256" key="2">
    <source>
        <dbReference type="ARBA" id="ARBA00006856"/>
    </source>
</evidence>
<feature type="compositionally biased region" description="Acidic residues" evidence="4">
    <location>
        <begin position="393"/>
        <end position="422"/>
    </location>
</feature>
<evidence type="ECO:0000259" key="5">
    <source>
        <dbReference type="PROSITE" id="PS51366"/>
    </source>
</evidence>
<feature type="compositionally biased region" description="Acidic residues" evidence="4">
    <location>
        <begin position="176"/>
        <end position="185"/>
    </location>
</feature>
<name>A0A1E3NN63_9ASCO</name>
<evidence type="ECO:0000313" key="7">
    <source>
        <dbReference type="Proteomes" id="UP000094455"/>
    </source>
</evidence>
<dbReference type="GO" id="GO:0042274">
    <property type="term" value="P:ribosomal small subunit biogenesis"/>
    <property type="evidence" value="ECO:0007669"/>
    <property type="project" value="TreeGrafter"/>
</dbReference>
<dbReference type="InterPro" id="IPR003890">
    <property type="entry name" value="MIF4G-like_typ-3"/>
</dbReference>
<feature type="compositionally biased region" description="Basic and acidic residues" evidence="4">
    <location>
        <begin position="42"/>
        <end position="62"/>
    </location>
</feature>
<feature type="compositionally biased region" description="Basic and acidic residues" evidence="4">
    <location>
        <begin position="310"/>
        <end position="319"/>
    </location>
</feature>
<dbReference type="InterPro" id="IPR003891">
    <property type="entry name" value="Initiation_fac_eIF4g_MI"/>
</dbReference>
<dbReference type="GO" id="GO:0005730">
    <property type="term" value="C:nucleolus"/>
    <property type="evidence" value="ECO:0007669"/>
    <property type="project" value="UniProtKB-SubCell"/>
</dbReference>
<evidence type="ECO:0000256" key="1">
    <source>
        <dbReference type="ARBA" id="ARBA00004604"/>
    </source>
</evidence>
<feature type="compositionally biased region" description="Acidic residues" evidence="4">
    <location>
        <begin position="658"/>
        <end position="678"/>
    </location>
</feature>
<feature type="compositionally biased region" description="Acidic residues" evidence="4">
    <location>
        <begin position="449"/>
        <end position="462"/>
    </location>
</feature>
<dbReference type="RefSeq" id="XP_019018655.1">
    <property type="nucleotide sequence ID" value="XM_019160839.1"/>
</dbReference>
<dbReference type="SMART" id="SM00544">
    <property type="entry name" value="MA3"/>
    <property type="match status" value="1"/>
</dbReference>
<dbReference type="STRING" id="763406.A0A1E3NN63"/>
<dbReference type="Pfam" id="PF02854">
    <property type="entry name" value="MIF4G"/>
    <property type="match status" value="1"/>
</dbReference>